<dbReference type="AlphaFoldDB" id="A0A6N9YNY6"/>
<reference evidence="6 7" key="1">
    <citation type="submission" date="2020-02" db="EMBL/GenBank/DDBJ databases">
        <authorList>
            <person name="Li X.-J."/>
            <person name="Feng X.-M."/>
        </authorList>
    </citation>
    <scope>NUCLEOTIDE SEQUENCE [LARGE SCALE GENOMIC DNA]</scope>
    <source>
        <strain evidence="6 7">CGMCC 4.7225</strain>
    </source>
</reference>
<evidence type="ECO:0000256" key="5">
    <source>
        <dbReference type="ARBA" id="ARBA00024029"/>
    </source>
</evidence>
<dbReference type="InterPro" id="IPR024087">
    <property type="entry name" value="Creatininase-like_sf"/>
</dbReference>
<organism evidence="6 7">
    <name type="scientific">Phytoactinopolyspora alkaliphila</name>
    <dbReference type="NCBI Taxonomy" id="1783498"/>
    <lineage>
        <taxon>Bacteria</taxon>
        <taxon>Bacillati</taxon>
        <taxon>Actinomycetota</taxon>
        <taxon>Actinomycetes</taxon>
        <taxon>Jiangellales</taxon>
        <taxon>Jiangellaceae</taxon>
        <taxon>Phytoactinopolyspora</taxon>
    </lineage>
</organism>
<dbReference type="GO" id="GO:0009231">
    <property type="term" value="P:riboflavin biosynthetic process"/>
    <property type="evidence" value="ECO:0007669"/>
    <property type="project" value="TreeGrafter"/>
</dbReference>
<dbReference type="Proteomes" id="UP000469185">
    <property type="component" value="Unassembled WGS sequence"/>
</dbReference>
<dbReference type="RefSeq" id="WP_163819550.1">
    <property type="nucleotide sequence ID" value="NZ_JAAGOB010000008.1"/>
</dbReference>
<protein>
    <submittedName>
        <fullName evidence="6">Creatininase family protein</fullName>
    </submittedName>
</protein>
<evidence type="ECO:0000256" key="1">
    <source>
        <dbReference type="ARBA" id="ARBA00001947"/>
    </source>
</evidence>
<dbReference type="PANTHER" id="PTHR35005:SF1">
    <property type="entry name" value="2-AMINO-5-FORMYLAMINO-6-RIBOSYLAMINOPYRIMIDIN-4(3H)-ONE 5'-MONOPHOSPHATE DEFORMYLASE"/>
    <property type="match status" value="1"/>
</dbReference>
<dbReference type="Pfam" id="PF02633">
    <property type="entry name" value="Creatininase"/>
    <property type="match status" value="1"/>
</dbReference>
<dbReference type="Gene3D" id="3.40.50.10310">
    <property type="entry name" value="Creatininase"/>
    <property type="match status" value="1"/>
</dbReference>
<keyword evidence="2" id="KW-0479">Metal-binding</keyword>
<comment type="similarity">
    <text evidence="5">Belongs to the creatininase superfamily.</text>
</comment>
<proteinExistence type="inferred from homology"/>
<dbReference type="SUPFAM" id="SSF102215">
    <property type="entry name" value="Creatininase"/>
    <property type="match status" value="1"/>
</dbReference>
<dbReference type="PANTHER" id="PTHR35005">
    <property type="entry name" value="3-DEHYDRO-SCYLLO-INOSOSE HYDROLASE"/>
    <property type="match status" value="1"/>
</dbReference>
<dbReference type="EMBL" id="JAAGOB010000008">
    <property type="protein sequence ID" value="NED96771.1"/>
    <property type="molecule type" value="Genomic_DNA"/>
</dbReference>
<keyword evidence="3" id="KW-0378">Hydrolase</keyword>
<comment type="caution">
    <text evidence="6">The sequence shown here is derived from an EMBL/GenBank/DDBJ whole genome shotgun (WGS) entry which is preliminary data.</text>
</comment>
<evidence type="ECO:0000256" key="2">
    <source>
        <dbReference type="ARBA" id="ARBA00022723"/>
    </source>
</evidence>
<keyword evidence="4" id="KW-0862">Zinc</keyword>
<dbReference type="GO" id="GO:0046872">
    <property type="term" value="F:metal ion binding"/>
    <property type="evidence" value="ECO:0007669"/>
    <property type="project" value="UniProtKB-KW"/>
</dbReference>
<comment type="cofactor">
    <cofactor evidence="1">
        <name>Zn(2+)</name>
        <dbReference type="ChEBI" id="CHEBI:29105"/>
    </cofactor>
</comment>
<dbReference type="InterPro" id="IPR003785">
    <property type="entry name" value="Creatininase/forma_Hydrolase"/>
</dbReference>
<name>A0A6N9YNY6_9ACTN</name>
<evidence type="ECO:0000313" key="7">
    <source>
        <dbReference type="Proteomes" id="UP000469185"/>
    </source>
</evidence>
<evidence type="ECO:0000256" key="3">
    <source>
        <dbReference type="ARBA" id="ARBA00022801"/>
    </source>
</evidence>
<keyword evidence="7" id="KW-1185">Reference proteome</keyword>
<evidence type="ECO:0000313" key="6">
    <source>
        <dbReference type="EMBL" id="NED96771.1"/>
    </source>
</evidence>
<dbReference type="GO" id="GO:0016811">
    <property type="term" value="F:hydrolase activity, acting on carbon-nitrogen (but not peptide) bonds, in linear amides"/>
    <property type="evidence" value="ECO:0007669"/>
    <property type="project" value="TreeGrafter"/>
</dbReference>
<accession>A0A6N9YNY6</accession>
<evidence type="ECO:0000256" key="4">
    <source>
        <dbReference type="ARBA" id="ARBA00022833"/>
    </source>
</evidence>
<sequence length="259" mass="27324">MAANDTAVRLADLTTEDAQAAQRAAKVAVLPVGAVEQHGPHLTVLTDARIAEAFADRLGASLGGDAVVCPLLPYGLSEHHERFAGTLTLTPTTFIAVMLDLVATLKAQGFTRVVIVNGHGGNMEALTLVARRARSELDVLVASMMWAKLARDVCAEEAAGSAYGHACELETSLAMVLAPELVKAGRVRPAGVRSDPHPLSAPHGYVDIAVRFDELTTDGVYGDPTKASREVGERILAAALERAVTFTRHFIGSGESRLP</sequence>
<gene>
    <name evidence="6" type="ORF">G1H11_15790</name>
</gene>